<comment type="caution">
    <text evidence="1">The sequence shown here is derived from an EMBL/GenBank/DDBJ whole genome shotgun (WGS) entry which is preliminary data.</text>
</comment>
<dbReference type="AlphaFoldDB" id="A0AAD1X2T0"/>
<evidence type="ECO:0000313" key="1">
    <source>
        <dbReference type="EMBL" id="CAI2360943.1"/>
    </source>
</evidence>
<dbReference type="EMBL" id="CAMPGE010002142">
    <property type="protein sequence ID" value="CAI2360943.1"/>
    <property type="molecule type" value="Genomic_DNA"/>
</dbReference>
<reference evidence="1" key="1">
    <citation type="submission" date="2023-07" db="EMBL/GenBank/DDBJ databases">
        <authorList>
            <consortium name="AG Swart"/>
            <person name="Singh M."/>
            <person name="Singh A."/>
            <person name="Seah K."/>
            <person name="Emmerich C."/>
        </authorList>
    </citation>
    <scope>NUCLEOTIDE SEQUENCE</scope>
    <source>
        <strain evidence="1">DP1</strain>
    </source>
</reference>
<name>A0AAD1X2T0_EUPCR</name>
<protein>
    <submittedName>
        <fullName evidence="1">Uncharacterized protein</fullName>
    </submittedName>
</protein>
<dbReference type="Proteomes" id="UP001295684">
    <property type="component" value="Unassembled WGS sequence"/>
</dbReference>
<proteinExistence type="predicted"/>
<evidence type="ECO:0000313" key="2">
    <source>
        <dbReference type="Proteomes" id="UP001295684"/>
    </source>
</evidence>
<sequence length="211" mass="24425">MENLKTKFEAKSRSKKNLLQMRISALKKRINGKSKFFKVSRGRRFKSPDFTSQPFFSRRKGGVKICRKQDCFSLAQRLRGVKRMLQRSNKCTRAIAKSPIPRRNPRMLLNNSALESNHQNKRYMDIIKKAQDALSTSSRGFDSPTVLRKFLSDRESLKHKDKDSDQSFTSVCQDACNSFDNKKGFEVERMKSFNLVIRPSTFSKISKSQAL</sequence>
<organism evidence="1 2">
    <name type="scientific">Euplotes crassus</name>
    <dbReference type="NCBI Taxonomy" id="5936"/>
    <lineage>
        <taxon>Eukaryota</taxon>
        <taxon>Sar</taxon>
        <taxon>Alveolata</taxon>
        <taxon>Ciliophora</taxon>
        <taxon>Intramacronucleata</taxon>
        <taxon>Spirotrichea</taxon>
        <taxon>Hypotrichia</taxon>
        <taxon>Euplotida</taxon>
        <taxon>Euplotidae</taxon>
        <taxon>Moneuplotes</taxon>
    </lineage>
</organism>
<accession>A0AAD1X2T0</accession>
<gene>
    <name evidence="1" type="ORF">ECRASSUSDP1_LOCUS2251</name>
</gene>
<keyword evidence="2" id="KW-1185">Reference proteome</keyword>